<organism evidence="1 2">
    <name type="scientific">Rathayibacter iranicus</name>
    <dbReference type="NCBI Taxonomy" id="59737"/>
    <lineage>
        <taxon>Bacteria</taxon>
        <taxon>Bacillati</taxon>
        <taxon>Actinomycetota</taxon>
        <taxon>Actinomycetes</taxon>
        <taxon>Micrococcales</taxon>
        <taxon>Microbacteriaceae</taxon>
        <taxon>Rathayibacter</taxon>
    </lineage>
</organism>
<reference evidence="1 2" key="1">
    <citation type="submission" date="2018-03" db="EMBL/GenBank/DDBJ databases">
        <title>Bacteriophage NCPPB3778 and a type I-E CRISPR drive the evolution of the US Biological Select Agent, Rathayibacter toxicus.</title>
        <authorList>
            <person name="Davis E.W.II."/>
            <person name="Tabima J.F."/>
            <person name="Weisberg A.J."/>
            <person name="Dantas Lopes L."/>
            <person name="Wiseman M.S."/>
            <person name="Wiseman M.S."/>
            <person name="Pupko T."/>
            <person name="Belcher M.S."/>
            <person name="Sechler A.J."/>
            <person name="Tancos M.A."/>
            <person name="Schroeder B.K."/>
            <person name="Murray T.D."/>
            <person name="Luster D.G."/>
            <person name="Schneider W.L."/>
            <person name="Rogers E."/>
            <person name="Andreote F.D."/>
            <person name="Grunwald N.J."/>
            <person name="Putnam M.L."/>
            <person name="Chang J.H."/>
        </authorList>
    </citation>
    <scope>NUCLEOTIDE SEQUENCE [LARGE SCALE GENOMIC DNA]</scope>
    <source>
        <strain evidence="1 2">NCCPB 2253</strain>
    </source>
</reference>
<accession>A0AAD2JG28</accession>
<dbReference type="RefSeq" id="WP_104354155.1">
    <property type="nucleotide sequence ID" value="NZ_CP028130.1"/>
</dbReference>
<dbReference type="InterPro" id="IPR038735">
    <property type="entry name" value="MSMEG_1276-like_NTP-PPase_dom"/>
</dbReference>
<sequence>MSKLVRDFVPAIVGASGGVLDVRGALDDDEVMRALDAKLVKEALEVGATAGREEALGELADLLGVLRERVRLLDITEAELEAAVDRKRRHANGFDARLISIRYVSPPTLDMADVQ</sequence>
<evidence type="ECO:0000313" key="1">
    <source>
        <dbReference type="EMBL" id="AZZ54968.1"/>
    </source>
</evidence>
<dbReference type="EMBL" id="CP028130">
    <property type="protein sequence ID" value="AZZ54968.1"/>
    <property type="molecule type" value="Genomic_DNA"/>
</dbReference>
<proteinExistence type="predicted"/>
<dbReference type="AlphaFoldDB" id="A0AAD2JG28"/>
<gene>
    <name evidence="1" type="ORF">C7V51_03020</name>
</gene>
<evidence type="ECO:0000313" key="2">
    <source>
        <dbReference type="Proteomes" id="UP000283946"/>
    </source>
</evidence>
<dbReference type="CDD" id="cd11532">
    <property type="entry name" value="NTP-PPase_COG4997"/>
    <property type="match status" value="1"/>
</dbReference>
<dbReference type="Proteomes" id="UP000283946">
    <property type="component" value="Chromosome"/>
</dbReference>
<name>A0AAD2JG28_9MICO</name>
<protein>
    <submittedName>
        <fullName evidence="1">Phosphoribosyl-ATP pyrophosphohydrolase</fullName>
    </submittedName>
</protein>
<dbReference type="KEGG" id="ria:C7V51_03020"/>